<protein>
    <submittedName>
        <fullName evidence="1">Uncharacterized protein</fullName>
    </submittedName>
</protein>
<gene>
    <name evidence="1" type="ORF">ACFQ4H_11310</name>
</gene>
<evidence type="ECO:0000313" key="1">
    <source>
        <dbReference type="EMBL" id="MFD1321675.1"/>
    </source>
</evidence>
<name>A0ABW3YCV1_9ACTN</name>
<evidence type="ECO:0000313" key="2">
    <source>
        <dbReference type="Proteomes" id="UP001597260"/>
    </source>
</evidence>
<organism evidence="1 2">
    <name type="scientific">Micromonospora sonneratiae</name>
    <dbReference type="NCBI Taxonomy" id="1184706"/>
    <lineage>
        <taxon>Bacteria</taxon>
        <taxon>Bacillati</taxon>
        <taxon>Actinomycetota</taxon>
        <taxon>Actinomycetes</taxon>
        <taxon>Micromonosporales</taxon>
        <taxon>Micromonosporaceae</taxon>
        <taxon>Micromonospora</taxon>
    </lineage>
</organism>
<accession>A0ABW3YCV1</accession>
<proteinExistence type="predicted"/>
<dbReference type="Proteomes" id="UP001597260">
    <property type="component" value="Unassembled WGS sequence"/>
</dbReference>
<reference evidence="2" key="1">
    <citation type="journal article" date="2019" name="Int. J. Syst. Evol. Microbiol.">
        <title>The Global Catalogue of Microorganisms (GCM) 10K type strain sequencing project: providing services to taxonomists for standard genome sequencing and annotation.</title>
        <authorList>
            <consortium name="The Broad Institute Genomics Platform"/>
            <consortium name="The Broad Institute Genome Sequencing Center for Infectious Disease"/>
            <person name="Wu L."/>
            <person name="Ma J."/>
        </authorList>
    </citation>
    <scope>NUCLEOTIDE SEQUENCE [LARGE SCALE GENOMIC DNA]</scope>
    <source>
        <strain evidence="2">JCM 31037</strain>
    </source>
</reference>
<dbReference type="RefSeq" id="WP_377569890.1">
    <property type="nucleotide sequence ID" value="NZ_JBHTMP010000013.1"/>
</dbReference>
<sequence>MSIRYHLGGCHLYVHEFGVVRHLASARTVPIALTALGLGPGPGPGRGHDHDQS</sequence>
<dbReference type="EMBL" id="JBHTMP010000013">
    <property type="protein sequence ID" value="MFD1321675.1"/>
    <property type="molecule type" value="Genomic_DNA"/>
</dbReference>
<comment type="caution">
    <text evidence="1">The sequence shown here is derived from an EMBL/GenBank/DDBJ whole genome shotgun (WGS) entry which is preliminary data.</text>
</comment>
<keyword evidence="2" id="KW-1185">Reference proteome</keyword>